<keyword evidence="2" id="KW-1185">Reference proteome</keyword>
<evidence type="ECO:0000313" key="1">
    <source>
        <dbReference type="EMBL" id="PSS37398.1"/>
    </source>
</evidence>
<name>A0A2R6S540_9APHY</name>
<protein>
    <submittedName>
        <fullName evidence="1">Uncharacterized protein</fullName>
    </submittedName>
</protein>
<dbReference type="Proteomes" id="UP000186601">
    <property type="component" value="Unassembled WGS sequence"/>
</dbReference>
<sequence length="61" mass="6698">MVEIHELGNPLLLGGRGLLLVDWDTTASGDPCHGLLILLTPFQEHPWIISRPAVKSNGVWL</sequence>
<proteinExistence type="predicted"/>
<reference evidence="1 2" key="1">
    <citation type="submission" date="2018-02" db="EMBL/GenBank/DDBJ databases">
        <title>Genome sequence of the basidiomycete white-rot fungus Phlebia centrifuga.</title>
        <authorList>
            <person name="Granchi Z."/>
            <person name="Peng M."/>
            <person name="de Vries R.P."/>
            <person name="Hilden K."/>
            <person name="Makela M.R."/>
            <person name="Grigoriev I."/>
            <person name="Riley R."/>
        </authorList>
    </citation>
    <scope>NUCLEOTIDE SEQUENCE [LARGE SCALE GENOMIC DNA]</scope>
    <source>
        <strain evidence="1 2">FBCC195</strain>
    </source>
</reference>
<gene>
    <name evidence="1" type="ORF">PHLCEN_2v762</name>
</gene>
<comment type="caution">
    <text evidence="1">The sequence shown here is derived from an EMBL/GenBank/DDBJ whole genome shotgun (WGS) entry which is preliminary data.</text>
</comment>
<organism evidence="1 2">
    <name type="scientific">Hermanssonia centrifuga</name>
    <dbReference type="NCBI Taxonomy" id="98765"/>
    <lineage>
        <taxon>Eukaryota</taxon>
        <taxon>Fungi</taxon>
        <taxon>Dikarya</taxon>
        <taxon>Basidiomycota</taxon>
        <taxon>Agaricomycotina</taxon>
        <taxon>Agaricomycetes</taxon>
        <taxon>Polyporales</taxon>
        <taxon>Meruliaceae</taxon>
        <taxon>Hermanssonia</taxon>
    </lineage>
</organism>
<dbReference type="AlphaFoldDB" id="A0A2R6S540"/>
<dbReference type="EMBL" id="MLYV02000045">
    <property type="protein sequence ID" value="PSS37398.1"/>
    <property type="molecule type" value="Genomic_DNA"/>
</dbReference>
<accession>A0A2R6S540</accession>
<evidence type="ECO:0000313" key="2">
    <source>
        <dbReference type="Proteomes" id="UP000186601"/>
    </source>
</evidence>